<dbReference type="Pfam" id="PF03407">
    <property type="entry name" value="Nucleotid_trans"/>
    <property type="match status" value="1"/>
</dbReference>
<reference evidence="2 3" key="1">
    <citation type="submission" date="2013-12" db="EMBL/GenBank/DDBJ databases">
        <title>Draft genome of the parsitic nematode Ancylostoma duodenale.</title>
        <authorList>
            <person name="Mitreva M."/>
        </authorList>
    </citation>
    <scope>NUCLEOTIDE SEQUENCE [LARGE SCALE GENOMIC DNA]</scope>
    <source>
        <strain evidence="2 3">Zhejiang</strain>
    </source>
</reference>
<keyword evidence="3" id="KW-1185">Reference proteome</keyword>
<gene>
    <name evidence="2" type="ORF">ANCDUO_23144</name>
</gene>
<dbReference type="AlphaFoldDB" id="A0A0C2FJ53"/>
<evidence type="ECO:0000259" key="1">
    <source>
        <dbReference type="Pfam" id="PF03407"/>
    </source>
</evidence>
<protein>
    <recommendedName>
        <fullName evidence="1">Nucleotide-diphospho-sugar transferase domain-containing protein</fullName>
    </recommendedName>
</protein>
<accession>A0A0C2FJ53</accession>
<organism evidence="2 3">
    <name type="scientific">Ancylostoma duodenale</name>
    <dbReference type="NCBI Taxonomy" id="51022"/>
    <lineage>
        <taxon>Eukaryota</taxon>
        <taxon>Metazoa</taxon>
        <taxon>Ecdysozoa</taxon>
        <taxon>Nematoda</taxon>
        <taxon>Chromadorea</taxon>
        <taxon>Rhabditida</taxon>
        <taxon>Rhabditina</taxon>
        <taxon>Rhabditomorpha</taxon>
        <taxon>Strongyloidea</taxon>
        <taxon>Ancylostomatidae</taxon>
        <taxon>Ancylostomatinae</taxon>
        <taxon>Ancylostoma</taxon>
    </lineage>
</organism>
<proteinExistence type="predicted"/>
<feature type="domain" description="Nucleotide-diphospho-sugar transferase" evidence="1">
    <location>
        <begin position="25"/>
        <end position="195"/>
    </location>
</feature>
<name>A0A0C2FJ53_9BILA</name>
<sequence length="214" mass="24375">MEAWSTARNVPINGIKILIELEAMNSVDVVALEPDSIWFKDPYPIFRKMSSRSEVDVASPLNAVTARIGEWRAYSPMLLKPTDASVALLSKLMEKLRKHGDSDLVVYNYLCMVRYSGVMCENFLYEDVSDGKWNNKARIGAETTLLTVTHKLFDGDTQTRQVTETFGLEGTEKSMLRPYILNNNYLNGKKKKEHRQASCFEAEAQTTTWEHNVQ</sequence>
<dbReference type="EMBL" id="KN768477">
    <property type="protein sequence ID" value="KIH46799.1"/>
    <property type="molecule type" value="Genomic_DNA"/>
</dbReference>
<dbReference type="InterPro" id="IPR005069">
    <property type="entry name" value="Nucl-diP-sugar_transferase"/>
</dbReference>
<evidence type="ECO:0000313" key="2">
    <source>
        <dbReference type="EMBL" id="KIH46799.1"/>
    </source>
</evidence>
<evidence type="ECO:0000313" key="3">
    <source>
        <dbReference type="Proteomes" id="UP000054047"/>
    </source>
</evidence>
<dbReference type="OrthoDB" id="1712432at2759"/>
<dbReference type="Proteomes" id="UP000054047">
    <property type="component" value="Unassembled WGS sequence"/>
</dbReference>